<keyword evidence="4" id="KW-1185">Reference proteome</keyword>
<keyword evidence="2" id="KW-0812">Transmembrane</keyword>
<accession>A0A0F6YQJ6</accession>
<protein>
    <recommendedName>
        <fullName evidence="5">EF-hand domain-containing protein</fullName>
    </recommendedName>
</protein>
<dbReference type="Proteomes" id="UP000221947">
    <property type="component" value="Segment"/>
</dbReference>
<evidence type="ECO:0000256" key="1">
    <source>
        <dbReference type="SAM" id="MobiDB-lite"/>
    </source>
</evidence>
<dbReference type="EMBL" id="KR052480">
    <property type="protein sequence ID" value="AKF12654.1"/>
    <property type="molecule type" value="Genomic_DNA"/>
</dbReference>
<feature type="transmembrane region" description="Helical" evidence="2">
    <location>
        <begin position="116"/>
        <end position="135"/>
    </location>
</feature>
<organism evidence="3 4">
    <name type="scientific">Sinorhizobium phage phiM7</name>
    <dbReference type="NCBI Taxonomy" id="1647403"/>
    <lineage>
        <taxon>Viruses</taxon>
        <taxon>Duplodnaviria</taxon>
        <taxon>Heunggongvirae</taxon>
        <taxon>Uroviricota</taxon>
        <taxon>Caudoviricetes</taxon>
        <taxon>Emdodecavirus</taxon>
        <taxon>Emdodecavirus M7</taxon>
    </lineage>
</organism>
<gene>
    <name evidence="3" type="ORF">PHIM7_107</name>
</gene>
<evidence type="ECO:0000256" key="2">
    <source>
        <dbReference type="SAM" id="Phobius"/>
    </source>
</evidence>
<evidence type="ECO:0008006" key="5">
    <source>
        <dbReference type="Google" id="ProtNLM"/>
    </source>
</evidence>
<evidence type="ECO:0000313" key="3">
    <source>
        <dbReference type="EMBL" id="AKF12654.1"/>
    </source>
</evidence>
<feature type="region of interest" description="Disordered" evidence="1">
    <location>
        <begin position="1"/>
        <end position="22"/>
    </location>
</feature>
<keyword evidence="2" id="KW-1133">Transmembrane helix</keyword>
<proteinExistence type="predicted"/>
<reference evidence="3 4" key="1">
    <citation type="submission" date="2015-04" db="EMBL/GenBank/DDBJ databases">
        <authorList>
            <person name="Schouten J.T."/>
            <person name="Crockett J.T."/>
            <person name="Hodson T.S."/>
            <person name="Hyde J.R."/>
            <person name="Smith T.A."/>
            <person name="Merrill B.D."/>
            <person name="Crook M.B."/>
            <person name="Griffitts J.S."/>
            <person name="Burnett S.H."/>
            <person name="Grose J.H."/>
            <person name="Breakwell D.P."/>
        </authorList>
    </citation>
    <scope>NUCLEOTIDE SEQUENCE [LARGE SCALE GENOMIC DNA]</scope>
</reference>
<feature type="transmembrane region" description="Helical" evidence="2">
    <location>
        <begin position="83"/>
        <end position="104"/>
    </location>
</feature>
<name>A0A0F6YQJ6_9CAUD</name>
<keyword evidence="2" id="KW-0472">Membrane</keyword>
<evidence type="ECO:0000313" key="4">
    <source>
        <dbReference type="Proteomes" id="UP000221947"/>
    </source>
</evidence>
<sequence length="139" mass="15222">MTSPEDMPVLDGPTENTNYGMTDSGYSSGYSSGYGLQSTEAEELARFRKMAMAIRDADLDGDGKIVEHELDIHLKKLQTQRKIAIVALAVLCFLGIYITIFLPIARIEQVANALDLLWITLGGVIATYMGAEAYVSRKS</sequence>